<evidence type="ECO:0000256" key="5">
    <source>
        <dbReference type="ARBA" id="ARBA00023204"/>
    </source>
</evidence>
<evidence type="ECO:0000313" key="8">
    <source>
        <dbReference type="EMBL" id="OHA50631.1"/>
    </source>
</evidence>
<dbReference type="SUPFAM" id="SSF47781">
    <property type="entry name" value="RuvA domain 2-like"/>
    <property type="match status" value="1"/>
</dbReference>
<evidence type="ECO:0000256" key="6">
    <source>
        <dbReference type="HAMAP-Rule" id="MF_00031"/>
    </source>
</evidence>
<dbReference type="GO" id="GO:0000400">
    <property type="term" value="F:four-way junction DNA binding"/>
    <property type="evidence" value="ECO:0007669"/>
    <property type="project" value="UniProtKB-UniRule"/>
</dbReference>
<keyword evidence="8" id="KW-0067">ATP-binding</keyword>
<dbReference type="GO" id="GO:0006310">
    <property type="term" value="P:DNA recombination"/>
    <property type="evidence" value="ECO:0007669"/>
    <property type="project" value="UniProtKB-UniRule"/>
</dbReference>
<gene>
    <name evidence="6" type="primary">ruvA</name>
    <name evidence="8" type="ORF">A3A97_04230</name>
</gene>
<dbReference type="Gene3D" id="1.10.150.20">
    <property type="entry name" value="5' to 3' exonuclease, C-terminal subdomain"/>
    <property type="match status" value="1"/>
</dbReference>
<dbReference type="GO" id="GO:0009378">
    <property type="term" value="F:four-way junction helicase activity"/>
    <property type="evidence" value="ECO:0007669"/>
    <property type="project" value="InterPro"/>
</dbReference>
<comment type="similarity">
    <text evidence="6">Belongs to the RuvA family.</text>
</comment>
<dbReference type="NCBIfam" id="TIGR00084">
    <property type="entry name" value="ruvA"/>
    <property type="match status" value="1"/>
</dbReference>
<dbReference type="SUPFAM" id="SSF46929">
    <property type="entry name" value="DNA helicase RuvA subunit, C-terminal domain"/>
    <property type="match status" value="1"/>
</dbReference>
<dbReference type="GO" id="GO:0005524">
    <property type="term" value="F:ATP binding"/>
    <property type="evidence" value="ECO:0007669"/>
    <property type="project" value="InterPro"/>
</dbReference>
<reference evidence="8 9" key="1">
    <citation type="journal article" date="2016" name="Nat. Commun.">
        <title>Thousands of microbial genomes shed light on interconnected biogeochemical processes in an aquifer system.</title>
        <authorList>
            <person name="Anantharaman K."/>
            <person name="Brown C.T."/>
            <person name="Hug L.A."/>
            <person name="Sharon I."/>
            <person name="Castelle C.J."/>
            <person name="Probst A.J."/>
            <person name="Thomas B.C."/>
            <person name="Singh A."/>
            <person name="Wilkins M.J."/>
            <person name="Karaoz U."/>
            <person name="Brodie E.L."/>
            <person name="Williams K.H."/>
            <person name="Hubbard S.S."/>
            <person name="Banfield J.F."/>
        </authorList>
    </citation>
    <scope>NUCLEOTIDE SEQUENCE [LARGE SCALE GENOMIC DNA]</scope>
</reference>
<comment type="subcellular location">
    <subcellularLocation>
        <location evidence="6">Cytoplasm</location>
    </subcellularLocation>
</comment>
<dbReference type="Proteomes" id="UP000176951">
    <property type="component" value="Unassembled WGS sequence"/>
</dbReference>
<dbReference type="GO" id="GO:0048476">
    <property type="term" value="C:Holliday junction resolvase complex"/>
    <property type="evidence" value="ECO:0007669"/>
    <property type="project" value="UniProtKB-UniRule"/>
</dbReference>
<dbReference type="Pfam" id="PF14520">
    <property type="entry name" value="HHH_5"/>
    <property type="match status" value="1"/>
</dbReference>
<evidence type="ECO:0000256" key="4">
    <source>
        <dbReference type="ARBA" id="ARBA00023172"/>
    </source>
</evidence>
<keyword evidence="4 6" id="KW-0233">DNA recombination</keyword>
<protein>
    <recommendedName>
        <fullName evidence="6">Holliday junction branch migration complex subunit RuvA</fullName>
    </recommendedName>
</protein>
<keyword evidence="8" id="KW-0547">Nucleotide-binding</keyword>
<keyword evidence="1 6" id="KW-0963">Cytoplasm</keyword>
<comment type="caution">
    <text evidence="8">The sequence shown here is derived from an EMBL/GenBank/DDBJ whole genome shotgun (WGS) entry which is preliminary data.</text>
</comment>
<feature type="region of interest" description="Domain III" evidence="6">
    <location>
        <begin position="147"/>
        <end position="192"/>
    </location>
</feature>
<feature type="domain" description="Helix-hairpin-helix DNA-binding motif class 1" evidence="7">
    <location>
        <begin position="108"/>
        <end position="127"/>
    </location>
</feature>
<sequence>MISYLEGKTIFKAEKYIIIDVGGVGYKVFISKDNAAILADNETVKIFTYLYMRESKALELYGFISSKELAFFELLLEVPGVGPKSALAILGEASVDDLERAIASGDEKYLTRVGGIGKKKALKILLELKEKYEGLALVMGESSSSAADVLDALKKLGYSDREAREALRQIPGDVENIEEKVKVALKILGTKR</sequence>
<dbReference type="InterPro" id="IPR036267">
    <property type="entry name" value="RuvA_C_sf"/>
</dbReference>
<dbReference type="GO" id="GO:0005737">
    <property type="term" value="C:cytoplasm"/>
    <property type="evidence" value="ECO:0007669"/>
    <property type="project" value="UniProtKB-SubCell"/>
</dbReference>
<dbReference type="Gene3D" id="2.40.50.140">
    <property type="entry name" value="Nucleic acid-binding proteins"/>
    <property type="match status" value="1"/>
</dbReference>
<dbReference type="GO" id="GO:0006281">
    <property type="term" value="P:DNA repair"/>
    <property type="evidence" value="ECO:0007669"/>
    <property type="project" value="UniProtKB-UniRule"/>
</dbReference>
<dbReference type="HAMAP" id="MF_00031">
    <property type="entry name" value="DNA_HJ_migration_RuvA"/>
    <property type="match status" value="1"/>
</dbReference>
<keyword evidence="5 6" id="KW-0234">DNA repair</keyword>
<dbReference type="InterPro" id="IPR011114">
    <property type="entry name" value="RuvA_C"/>
</dbReference>
<comment type="subunit">
    <text evidence="6">Homotetramer. Forms an RuvA(8)-RuvB(12)-Holliday junction (HJ) complex. HJ DNA is sandwiched between 2 RuvA tetramers; dsDNA enters through RuvA and exits via RuvB. An RuvB hexamer assembles on each DNA strand where it exits the tetramer. Each RuvB hexamer is contacted by two RuvA subunits (via domain III) on 2 adjacent RuvB subunits; this complex drives branch migration. In the full resolvosome a probable DNA-RuvA(4)-RuvB(12)-RuvC(2) complex forms which resolves the HJ.</text>
</comment>
<organism evidence="8 9">
    <name type="scientific">Candidatus Terrybacteria bacterium RIFCSPLOWO2_01_FULL_40_23</name>
    <dbReference type="NCBI Taxonomy" id="1802366"/>
    <lineage>
        <taxon>Bacteria</taxon>
        <taxon>Candidatus Terryibacteriota</taxon>
    </lineage>
</organism>
<dbReference type="Pfam" id="PF01330">
    <property type="entry name" value="RuvA_N"/>
    <property type="match status" value="1"/>
</dbReference>
<dbReference type="InterPro" id="IPR000085">
    <property type="entry name" value="RuvA"/>
</dbReference>
<comment type="function">
    <text evidence="6">The RuvA-RuvB-RuvC complex processes Holliday junction (HJ) DNA during genetic recombination and DNA repair, while the RuvA-RuvB complex plays an important role in the rescue of blocked DNA replication forks via replication fork reversal (RFR). RuvA specifically binds to HJ cruciform DNA, conferring on it an open structure. The RuvB hexamer acts as an ATP-dependent pump, pulling dsDNA into and through the RuvAB complex. HJ branch migration allows RuvC to scan DNA until it finds its consensus sequence, where it cleaves and resolves the cruciform DNA.</text>
</comment>
<evidence type="ECO:0000313" key="9">
    <source>
        <dbReference type="Proteomes" id="UP000176951"/>
    </source>
</evidence>
<dbReference type="AlphaFoldDB" id="A0A1G2PSP7"/>
<evidence type="ECO:0000256" key="1">
    <source>
        <dbReference type="ARBA" id="ARBA00022490"/>
    </source>
</evidence>
<evidence type="ECO:0000256" key="3">
    <source>
        <dbReference type="ARBA" id="ARBA00023125"/>
    </source>
</evidence>
<dbReference type="SMART" id="SM00278">
    <property type="entry name" value="HhH1"/>
    <property type="match status" value="2"/>
</dbReference>
<evidence type="ECO:0000259" key="7">
    <source>
        <dbReference type="SMART" id="SM00278"/>
    </source>
</evidence>
<dbReference type="Pfam" id="PF07499">
    <property type="entry name" value="RuvA_C"/>
    <property type="match status" value="1"/>
</dbReference>
<keyword evidence="2 6" id="KW-0227">DNA damage</keyword>
<comment type="domain">
    <text evidence="6">Has three domains with a flexible linker between the domains II and III and assumes an 'L' shape. Domain III is highly mobile and contacts RuvB.</text>
</comment>
<name>A0A1G2PSP7_9BACT</name>
<proteinExistence type="inferred from homology"/>
<dbReference type="InterPro" id="IPR013849">
    <property type="entry name" value="DNA_helicase_Holl-junc_RuvA_I"/>
</dbReference>
<feature type="domain" description="Helix-hairpin-helix DNA-binding motif class 1" evidence="7">
    <location>
        <begin position="73"/>
        <end position="92"/>
    </location>
</feature>
<dbReference type="InterPro" id="IPR012340">
    <property type="entry name" value="NA-bd_OB-fold"/>
</dbReference>
<dbReference type="InterPro" id="IPR010994">
    <property type="entry name" value="RuvA_2-like"/>
</dbReference>
<keyword evidence="8" id="KW-0347">Helicase</keyword>
<accession>A0A1G2PSP7</accession>
<feature type="region of interest" description="Domain I" evidence="6">
    <location>
        <begin position="1"/>
        <end position="64"/>
    </location>
</feature>
<dbReference type="SUPFAM" id="SSF50249">
    <property type="entry name" value="Nucleic acid-binding proteins"/>
    <property type="match status" value="1"/>
</dbReference>
<keyword evidence="3 6" id="KW-0238">DNA-binding</keyword>
<dbReference type="GO" id="GO:0009379">
    <property type="term" value="C:Holliday junction helicase complex"/>
    <property type="evidence" value="ECO:0007669"/>
    <property type="project" value="InterPro"/>
</dbReference>
<dbReference type="CDD" id="cd14332">
    <property type="entry name" value="UBA_RuvA_C"/>
    <property type="match status" value="1"/>
</dbReference>
<dbReference type="EMBL" id="MHSW01000032">
    <property type="protein sequence ID" value="OHA50631.1"/>
    <property type="molecule type" value="Genomic_DNA"/>
</dbReference>
<comment type="caution">
    <text evidence="6">Lacks conserved residue(s) required for the propagation of feature annotation.</text>
</comment>
<evidence type="ECO:0000256" key="2">
    <source>
        <dbReference type="ARBA" id="ARBA00022763"/>
    </source>
</evidence>
<dbReference type="InterPro" id="IPR003583">
    <property type="entry name" value="Hlx-hairpin-Hlx_DNA-bd_motif"/>
</dbReference>
<keyword evidence="8" id="KW-0378">Hydrolase</keyword>